<keyword evidence="7 9" id="KW-1133">Transmembrane helix</keyword>
<dbReference type="PANTHER" id="PTHR30413">
    <property type="entry name" value="INNER MEMBRANE TRANSPORT PERMEASE"/>
    <property type="match status" value="1"/>
</dbReference>
<evidence type="ECO:0000256" key="9">
    <source>
        <dbReference type="RuleBase" id="RU361157"/>
    </source>
</evidence>
<feature type="transmembrane region" description="Helical" evidence="9">
    <location>
        <begin position="83"/>
        <end position="102"/>
    </location>
</feature>
<evidence type="ECO:0000256" key="4">
    <source>
        <dbReference type="ARBA" id="ARBA00022475"/>
    </source>
</evidence>
<dbReference type="InterPro" id="IPR013525">
    <property type="entry name" value="ABC2_TM"/>
</dbReference>
<dbReference type="Proteomes" id="UP000547458">
    <property type="component" value="Unassembled WGS sequence"/>
</dbReference>
<evidence type="ECO:0000259" key="10">
    <source>
        <dbReference type="PROSITE" id="PS51012"/>
    </source>
</evidence>
<keyword evidence="5" id="KW-0997">Cell inner membrane</keyword>
<comment type="caution">
    <text evidence="11">The sequence shown here is derived from an EMBL/GenBank/DDBJ whole genome shotgun (WGS) entry which is preliminary data.</text>
</comment>
<feature type="transmembrane region" description="Helical" evidence="9">
    <location>
        <begin position="160"/>
        <end position="183"/>
    </location>
</feature>
<keyword evidence="4 9" id="KW-1003">Cell membrane</keyword>
<dbReference type="GO" id="GO:0015920">
    <property type="term" value="P:lipopolysaccharide transport"/>
    <property type="evidence" value="ECO:0007669"/>
    <property type="project" value="TreeGrafter"/>
</dbReference>
<dbReference type="GO" id="GO:0005886">
    <property type="term" value="C:plasma membrane"/>
    <property type="evidence" value="ECO:0007669"/>
    <property type="project" value="UniProtKB-SubCell"/>
</dbReference>
<feature type="domain" description="ABC transmembrane type-2" evidence="10">
    <location>
        <begin position="50"/>
        <end position="274"/>
    </location>
</feature>
<organism evidence="11 12">
    <name type="scientific">Arthrobacter pigmenti</name>
    <dbReference type="NCBI Taxonomy" id="271432"/>
    <lineage>
        <taxon>Bacteria</taxon>
        <taxon>Bacillati</taxon>
        <taxon>Actinomycetota</taxon>
        <taxon>Actinomycetes</taxon>
        <taxon>Micrococcales</taxon>
        <taxon>Micrococcaceae</taxon>
        <taxon>Arthrobacter</taxon>
    </lineage>
</organism>
<evidence type="ECO:0000256" key="3">
    <source>
        <dbReference type="ARBA" id="ARBA00022448"/>
    </source>
</evidence>
<evidence type="ECO:0000256" key="5">
    <source>
        <dbReference type="ARBA" id="ARBA00022519"/>
    </source>
</evidence>
<evidence type="ECO:0000256" key="6">
    <source>
        <dbReference type="ARBA" id="ARBA00022692"/>
    </source>
</evidence>
<feature type="transmembrane region" description="Helical" evidence="9">
    <location>
        <begin position="134"/>
        <end position="154"/>
    </location>
</feature>
<sequence>MTVQVNLSKMRRIGAKPSFPDYLVQLWDRRQFIFFDAQSRVQSANDKDRLGSLWLILTPILNGLTYFFIFGILLGTSRGIENFIGYLVIGIFTFQISAGAVVQGSKSLVSNSSMIQAFNFPRAALPIAVNIRQLLASIPSTIVMLLIIIVAAPVEEITWRWLLVVPAIVLQHLFNLGIGMLLAPAVLKVNDIGNLLSFFMRLWMYGSAVFYSFDRLSGYPFLVSVLEANPLFCVIDIIRDSVLYNTTPSFQTWAVLALWAFAAIAAGFVLFWRQEESYGRVD</sequence>
<evidence type="ECO:0000256" key="7">
    <source>
        <dbReference type="ARBA" id="ARBA00022989"/>
    </source>
</evidence>
<evidence type="ECO:0000313" key="12">
    <source>
        <dbReference type="Proteomes" id="UP000547458"/>
    </source>
</evidence>
<keyword evidence="3 9" id="KW-0813">Transport</keyword>
<dbReference type="RefSeq" id="WP_342450326.1">
    <property type="nucleotide sequence ID" value="NZ_JAATJL010000001.1"/>
</dbReference>
<dbReference type="AlphaFoldDB" id="A0A846RQG8"/>
<protein>
    <recommendedName>
        <fullName evidence="9">Transport permease protein</fullName>
    </recommendedName>
</protein>
<comment type="similarity">
    <text evidence="2 9">Belongs to the ABC-2 integral membrane protein family.</text>
</comment>
<keyword evidence="6 9" id="KW-0812">Transmembrane</keyword>
<comment type="caution">
    <text evidence="9">Lacks conserved residue(s) required for the propagation of feature annotation.</text>
</comment>
<keyword evidence="8 9" id="KW-0472">Membrane</keyword>
<evidence type="ECO:0000256" key="8">
    <source>
        <dbReference type="ARBA" id="ARBA00023136"/>
    </source>
</evidence>
<name>A0A846RQG8_9MICC</name>
<dbReference type="Pfam" id="PF01061">
    <property type="entry name" value="ABC2_membrane"/>
    <property type="match status" value="1"/>
</dbReference>
<dbReference type="PANTHER" id="PTHR30413:SF8">
    <property type="entry name" value="TRANSPORT PERMEASE PROTEIN"/>
    <property type="match status" value="1"/>
</dbReference>
<accession>A0A846RQG8</accession>
<feature type="transmembrane region" description="Helical" evidence="9">
    <location>
        <begin position="250"/>
        <end position="272"/>
    </location>
</feature>
<comment type="subcellular location">
    <subcellularLocation>
        <location evidence="1">Cell inner membrane</location>
        <topology evidence="1">Multi-pass membrane protein</topology>
    </subcellularLocation>
    <subcellularLocation>
        <location evidence="9">Cell membrane</location>
        <topology evidence="9">Multi-pass membrane protein</topology>
    </subcellularLocation>
</comment>
<feature type="transmembrane region" description="Helical" evidence="9">
    <location>
        <begin position="53"/>
        <end position="77"/>
    </location>
</feature>
<dbReference type="InterPro" id="IPR047817">
    <property type="entry name" value="ABC2_TM_bact-type"/>
</dbReference>
<reference evidence="11 12" key="1">
    <citation type="submission" date="2020-03" db="EMBL/GenBank/DDBJ databases">
        <title>Sequencing the genomes of 1000 actinobacteria strains.</title>
        <authorList>
            <person name="Klenk H.-P."/>
        </authorList>
    </citation>
    <scope>NUCLEOTIDE SEQUENCE [LARGE SCALE GENOMIC DNA]</scope>
    <source>
        <strain evidence="11 12">DSM 16403</strain>
    </source>
</reference>
<evidence type="ECO:0000313" key="11">
    <source>
        <dbReference type="EMBL" id="NJC22644.1"/>
    </source>
</evidence>
<evidence type="ECO:0000256" key="1">
    <source>
        <dbReference type="ARBA" id="ARBA00004429"/>
    </source>
</evidence>
<keyword evidence="12" id="KW-1185">Reference proteome</keyword>
<gene>
    <name evidence="11" type="ORF">BJ994_001720</name>
</gene>
<proteinExistence type="inferred from homology"/>
<dbReference type="GO" id="GO:0140359">
    <property type="term" value="F:ABC-type transporter activity"/>
    <property type="evidence" value="ECO:0007669"/>
    <property type="project" value="InterPro"/>
</dbReference>
<dbReference type="PROSITE" id="PS51012">
    <property type="entry name" value="ABC_TM2"/>
    <property type="match status" value="1"/>
</dbReference>
<dbReference type="EMBL" id="JAATJL010000001">
    <property type="protein sequence ID" value="NJC22644.1"/>
    <property type="molecule type" value="Genomic_DNA"/>
</dbReference>
<evidence type="ECO:0000256" key="2">
    <source>
        <dbReference type="ARBA" id="ARBA00007783"/>
    </source>
</evidence>